<dbReference type="STRING" id="307972.A0A2G8L9M1"/>
<dbReference type="InterPro" id="IPR045046">
    <property type="entry name" value="Vps9-like"/>
</dbReference>
<evidence type="ECO:0000313" key="8">
    <source>
        <dbReference type="EMBL" id="PIK56951.1"/>
    </source>
</evidence>
<keyword evidence="2" id="KW-0863">Zinc-finger</keyword>
<dbReference type="PROSITE" id="PS51205">
    <property type="entry name" value="VPS9"/>
    <property type="match status" value="1"/>
</dbReference>
<proteinExistence type="predicted"/>
<dbReference type="EMBL" id="MRZV01000159">
    <property type="protein sequence ID" value="PIK56951.1"/>
    <property type="molecule type" value="Genomic_DNA"/>
</dbReference>
<reference evidence="8 9" key="1">
    <citation type="journal article" date="2017" name="PLoS Biol.">
        <title>The sea cucumber genome provides insights into morphological evolution and visceral regeneration.</title>
        <authorList>
            <person name="Zhang X."/>
            <person name="Sun L."/>
            <person name="Yuan J."/>
            <person name="Sun Y."/>
            <person name="Gao Y."/>
            <person name="Zhang L."/>
            <person name="Li S."/>
            <person name="Dai H."/>
            <person name="Hamel J.F."/>
            <person name="Liu C."/>
            <person name="Yu Y."/>
            <person name="Liu S."/>
            <person name="Lin W."/>
            <person name="Guo K."/>
            <person name="Jin S."/>
            <person name="Xu P."/>
            <person name="Storey K.B."/>
            <person name="Huan P."/>
            <person name="Zhang T."/>
            <person name="Zhou Y."/>
            <person name="Zhang J."/>
            <person name="Lin C."/>
            <person name="Li X."/>
            <person name="Xing L."/>
            <person name="Huo D."/>
            <person name="Sun M."/>
            <person name="Wang L."/>
            <person name="Mercier A."/>
            <person name="Li F."/>
            <person name="Yang H."/>
            <person name="Xiang J."/>
        </authorList>
    </citation>
    <scope>NUCLEOTIDE SEQUENCE [LARGE SCALE GENOMIC DNA]</scope>
    <source>
        <strain evidence="8">Shaxun</strain>
        <tissue evidence="8">Muscle</tissue>
    </source>
</reference>
<evidence type="ECO:0000256" key="5">
    <source>
        <dbReference type="SAM" id="MobiDB-lite"/>
    </source>
</evidence>
<dbReference type="OrthoDB" id="300289at2759"/>
<name>A0A2G8L9M1_STIJA</name>
<evidence type="ECO:0000259" key="7">
    <source>
        <dbReference type="PROSITE" id="PS51205"/>
    </source>
</evidence>
<dbReference type="InterPro" id="IPR037191">
    <property type="entry name" value="VPS9_dom_sf"/>
</dbReference>
<evidence type="ECO:0000313" key="9">
    <source>
        <dbReference type="Proteomes" id="UP000230750"/>
    </source>
</evidence>
<dbReference type="PANTHER" id="PTHR23101:SF122">
    <property type="entry name" value="RABAPTIN-5-ASSOCIATED EXCHANGE FACTOR FOR RAB5"/>
    <property type="match status" value="1"/>
</dbReference>
<feature type="domain" description="VPS9" evidence="7">
    <location>
        <begin position="256"/>
        <end position="399"/>
    </location>
</feature>
<evidence type="ECO:0000256" key="3">
    <source>
        <dbReference type="ARBA" id="ARBA00022833"/>
    </source>
</evidence>
<dbReference type="GO" id="GO:0003677">
    <property type="term" value="F:DNA binding"/>
    <property type="evidence" value="ECO:0007669"/>
    <property type="project" value="InterPro"/>
</dbReference>
<evidence type="ECO:0000256" key="2">
    <source>
        <dbReference type="ARBA" id="ARBA00022771"/>
    </source>
</evidence>
<dbReference type="SMART" id="SM00259">
    <property type="entry name" value="ZnF_A20"/>
    <property type="match status" value="1"/>
</dbReference>
<dbReference type="GO" id="GO:0016192">
    <property type="term" value="P:vesicle-mediated transport"/>
    <property type="evidence" value="ECO:0007669"/>
    <property type="project" value="InterPro"/>
</dbReference>
<protein>
    <submittedName>
        <fullName evidence="8">Putative rab5 GDP/GTP exchange factor isoform X7</fullName>
    </submittedName>
</protein>
<feature type="compositionally biased region" description="Polar residues" evidence="5">
    <location>
        <begin position="110"/>
        <end position="125"/>
    </location>
</feature>
<feature type="coiled-coil region" evidence="4">
    <location>
        <begin position="436"/>
        <end position="463"/>
    </location>
</feature>
<dbReference type="PANTHER" id="PTHR23101">
    <property type="entry name" value="RAB GDP/GTP EXCHANGE FACTOR"/>
    <property type="match status" value="1"/>
</dbReference>
<dbReference type="AlphaFoldDB" id="A0A2G8L9M1"/>
<dbReference type="InterPro" id="IPR003123">
    <property type="entry name" value="VPS9"/>
</dbReference>
<keyword evidence="1" id="KW-0479">Metal-binding</keyword>
<dbReference type="Pfam" id="PF18151">
    <property type="entry name" value="DUF5601"/>
    <property type="match status" value="1"/>
</dbReference>
<keyword evidence="9" id="KW-1185">Reference proteome</keyword>
<feature type="region of interest" description="Disordered" evidence="5">
    <location>
        <begin position="489"/>
        <end position="510"/>
    </location>
</feature>
<evidence type="ECO:0000256" key="4">
    <source>
        <dbReference type="SAM" id="Coils"/>
    </source>
</evidence>
<dbReference type="GO" id="GO:0005085">
    <property type="term" value="F:guanyl-nucleotide exchange factor activity"/>
    <property type="evidence" value="ECO:0007669"/>
    <property type="project" value="InterPro"/>
</dbReference>
<dbReference type="Pfam" id="PF01754">
    <property type="entry name" value="zf-A20"/>
    <property type="match status" value="1"/>
</dbReference>
<dbReference type="Gene3D" id="1.20.5.4770">
    <property type="match status" value="1"/>
</dbReference>
<sequence>MSLPGFRRKPKKPVFHVDEKELLCKNGCGFYGNVAWQGLCSKCWREVSQKQREAQIQSDEKLAREIYEKEEALAARSRLPQSSQPEEQLPSEDGTQQMGVGFEKFEGRQQNRNRATSKSLKTILSRSRPVKETADQLSENQSHRKVKRQLSTESRQAKSRFVEYLRRLNRNMAEDIYKQCTELVEKIEQFQERLSIDQVAGKVQDFYAEMGDRIASHHIYQGVTTNQQSSIMDHMEKYLMTRLHRDFFSPADTDDEQKDLAIQNRIRKLHWVTEDMLGAAIEERSVAVSQLIVQAQTELIEMNAKKAPIDKLGCVSRCCKIIFQIVQASQGIPAGADDFLPVLIYLILKANPPQLHSNIQFISRFSSPSRLQSGEVGYFFTNLTCSIMFVENLDAKSLSLTQEEYDDYMSGKLQPAQAAEPICEGLFMMYNNISALEDLRRRQENLMKNAREFSREMEAWKQKVTNQIEDAISSKPLVKKRYSKQPVNIDNDVGEEMKGLPVPMEPQKVN</sequence>
<dbReference type="InterPro" id="IPR041545">
    <property type="entry name" value="DUF5601"/>
</dbReference>
<dbReference type="GO" id="GO:0031267">
    <property type="term" value="F:small GTPase binding"/>
    <property type="evidence" value="ECO:0007669"/>
    <property type="project" value="TreeGrafter"/>
</dbReference>
<dbReference type="Proteomes" id="UP000230750">
    <property type="component" value="Unassembled WGS sequence"/>
</dbReference>
<dbReference type="SMART" id="SM00167">
    <property type="entry name" value="VPS9"/>
    <property type="match status" value="1"/>
</dbReference>
<feature type="region of interest" description="Disordered" evidence="5">
    <location>
        <begin position="73"/>
        <end position="153"/>
    </location>
</feature>
<dbReference type="GO" id="GO:0030139">
    <property type="term" value="C:endocytic vesicle"/>
    <property type="evidence" value="ECO:0007669"/>
    <property type="project" value="TreeGrafter"/>
</dbReference>
<evidence type="ECO:0000256" key="1">
    <source>
        <dbReference type="ARBA" id="ARBA00022723"/>
    </source>
</evidence>
<keyword evidence="3" id="KW-0862">Zinc</keyword>
<feature type="domain" description="A20-type" evidence="6">
    <location>
        <begin position="18"/>
        <end position="52"/>
    </location>
</feature>
<dbReference type="SUPFAM" id="SSF109993">
    <property type="entry name" value="VPS9 domain"/>
    <property type="match status" value="1"/>
</dbReference>
<comment type="caution">
    <text evidence="8">The sequence shown here is derived from an EMBL/GenBank/DDBJ whole genome shotgun (WGS) entry which is preliminary data.</text>
</comment>
<gene>
    <name evidence="8" type="ORF">BSL78_06152</name>
</gene>
<dbReference type="SUPFAM" id="SSF57716">
    <property type="entry name" value="Glucocorticoid receptor-like (DNA-binding domain)"/>
    <property type="match status" value="1"/>
</dbReference>
<dbReference type="Gene3D" id="1.20.1050.80">
    <property type="entry name" value="VPS9 domain"/>
    <property type="match status" value="1"/>
</dbReference>
<dbReference type="Gene3D" id="1.10.246.120">
    <property type="match status" value="1"/>
</dbReference>
<dbReference type="Pfam" id="PF02204">
    <property type="entry name" value="VPS9"/>
    <property type="match status" value="1"/>
</dbReference>
<dbReference type="GO" id="GO:0005829">
    <property type="term" value="C:cytosol"/>
    <property type="evidence" value="ECO:0007669"/>
    <property type="project" value="TreeGrafter"/>
</dbReference>
<accession>A0A2G8L9M1</accession>
<keyword evidence="4" id="KW-0175">Coiled coil</keyword>
<dbReference type="PROSITE" id="PS51036">
    <property type="entry name" value="ZF_A20"/>
    <property type="match status" value="1"/>
</dbReference>
<dbReference type="InterPro" id="IPR002653">
    <property type="entry name" value="Znf_A20"/>
</dbReference>
<evidence type="ECO:0000259" key="6">
    <source>
        <dbReference type="PROSITE" id="PS51036"/>
    </source>
</evidence>
<organism evidence="8 9">
    <name type="scientific">Stichopus japonicus</name>
    <name type="common">Sea cucumber</name>
    <dbReference type="NCBI Taxonomy" id="307972"/>
    <lineage>
        <taxon>Eukaryota</taxon>
        <taxon>Metazoa</taxon>
        <taxon>Echinodermata</taxon>
        <taxon>Eleutherozoa</taxon>
        <taxon>Echinozoa</taxon>
        <taxon>Holothuroidea</taxon>
        <taxon>Aspidochirotacea</taxon>
        <taxon>Aspidochirotida</taxon>
        <taxon>Stichopodidae</taxon>
        <taxon>Apostichopus</taxon>
    </lineage>
</organism>
<dbReference type="GO" id="GO:0008270">
    <property type="term" value="F:zinc ion binding"/>
    <property type="evidence" value="ECO:0007669"/>
    <property type="project" value="UniProtKB-KW"/>
</dbReference>